<dbReference type="InterPro" id="IPR008622">
    <property type="entry name" value="FliT"/>
</dbReference>
<protein>
    <recommendedName>
        <fullName evidence="7">Flagellar protein FliT</fullName>
    </recommendedName>
</protein>
<feature type="coiled-coil region" evidence="8">
    <location>
        <begin position="29"/>
        <end position="91"/>
    </location>
</feature>
<proteinExistence type="inferred from homology"/>
<evidence type="ECO:0000256" key="8">
    <source>
        <dbReference type="SAM" id="Coils"/>
    </source>
</evidence>
<evidence type="ECO:0000256" key="7">
    <source>
        <dbReference type="ARBA" id="ARBA00093797"/>
    </source>
</evidence>
<evidence type="ECO:0000256" key="2">
    <source>
        <dbReference type="ARBA" id="ARBA00022490"/>
    </source>
</evidence>
<keyword evidence="9" id="KW-0966">Cell projection</keyword>
<comment type="subcellular location">
    <subcellularLocation>
        <location evidence="1">Cytoplasm</location>
        <location evidence="1">Cytosol</location>
    </subcellularLocation>
</comment>
<gene>
    <name evidence="9" type="ORF">A7K69_09635</name>
</gene>
<evidence type="ECO:0000256" key="1">
    <source>
        <dbReference type="ARBA" id="ARBA00004514"/>
    </source>
</evidence>
<evidence type="ECO:0000256" key="5">
    <source>
        <dbReference type="ARBA" id="ARBA00093765"/>
    </source>
</evidence>
<keyword evidence="9" id="KW-0969">Cilium</keyword>
<dbReference type="RefSeq" id="WP_064552167.1">
    <property type="nucleotide sequence ID" value="NZ_LXMA01000034.1"/>
</dbReference>
<name>A0A1B7KQN2_PARTM</name>
<keyword evidence="9" id="KW-0282">Flagellum</keyword>
<dbReference type="AlphaFoldDB" id="A0A1B7KQN2"/>
<dbReference type="OrthoDB" id="2353131at2"/>
<dbReference type="Pfam" id="PF05400">
    <property type="entry name" value="FliT"/>
    <property type="match status" value="1"/>
</dbReference>
<keyword evidence="4" id="KW-0143">Chaperone</keyword>
<keyword evidence="2" id="KW-0963">Cytoplasm</keyword>
<comment type="similarity">
    <text evidence="6">Belongs to the bacillales FliT family.</text>
</comment>
<reference evidence="10" key="1">
    <citation type="submission" date="2016-05" db="EMBL/GenBank/DDBJ databases">
        <authorList>
            <person name="Wang W."/>
            <person name="Zhu L."/>
        </authorList>
    </citation>
    <scope>NUCLEOTIDE SEQUENCE [LARGE SCALE GENOMIC DNA]</scope>
    <source>
        <strain evidence="10">W-2</strain>
    </source>
</reference>
<keyword evidence="3" id="KW-1005">Bacterial flagellum biogenesis</keyword>
<keyword evidence="8" id="KW-0175">Coiled coil</keyword>
<dbReference type="EMBL" id="LXMA01000034">
    <property type="protein sequence ID" value="OAT72382.1"/>
    <property type="molecule type" value="Genomic_DNA"/>
</dbReference>
<evidence type="ECO:0000256" key="6">
    <source>
        <dbReference type="ARBA" id="ARBA00093785"/>
    </source>
</evidence>
<organism evidence="9 10">
    <name type="scientific">Parageobacillus thermoglucosidasius</name>
    <name type="common">Geobacillus thermoglucosidasius</name>
    <dbReference type="NCBI Taxonomy" id="1426"/>
    <lineage>
        <taxon>Bacteria</taxon>
        <taxon>Bacillati</taxon>
        <taxon>Bacillota</taxon>
        <taxon>Bacilli</taxon>
        <taxon>Bacillales</taxon>
        <taxon>Anoxybacillaceae</taxon>
        <taxon>Parageobacillus</taxon>
    </lineage>
</organism>
<comment type="function">
    <text evidence="5">May act as an export chaperone for the filament capping protein FliD.</text>
</comment>
<sequence>MDLIEQLVSCSESLLKVLQHPADKRDKQVEKVEQLLAEREKIITRLKEESRENLNQHPKARKIVEMEQDIQKDLRRLYEDIKMDLKKWNEKKRLRQCYTNTFAHVATYDGRFYDKRK</sequence>
<comment type="caution">
    <text evidence="9">The sequence shown here is derived from an EMBL/GenBank/DDBJ whole genome shotgun (WGS) entry which is preliminary data.</text>
</comment>
<evidence type="ECO:0000313" key="10">
    <source>
        <dbReference type="Proteomes" id="UP000078290"/>
    </source>
</evidence>
<evidence type="ECO:0000256" key="4">
    <source>
        <dbReference type="ARBA" id="ARBA00023186"/>
    </source>
</evidence>
<evidence type="ECO:0000256" key="3">
    <source>
        <dbReference type="ARBA" id="ARBA00022795"/>
    </source>
</evidence>
<accession>A0A1B7KQN2</accession>
<evidence type="ECO:0000313" key="9">
    <source>
        <dbReference type="EMBL" id="OAT72382.1"/>
    </source>
</evidence>
<dbReference type="Proteomes" id="UP000078290">
    <property type="component" value="Unassembled WGS sequence"/>
</dbReference>